<feature type="compositionally biased region" description="Basic and acidic residues" evidence="1">
    <location>
        <begin position="214"/>
        <end position="224"/>
    </location>
</feature>
<reference evidence="2 3" key="1">
    <citation type="submission" date="2021-06" db="EMBL/GenBank/DDBJ databases">
        <authorList>
            <person name="Kallberg Y."/>
            <person name="Tangrot J."/>
            <person name="Rosling A."/>
        </authorList>
    </citation>
    <scope>NUCLEOTIDE SEQUENCE [LARGE SCALE GENOMIC DNA]</scope>
    <source>
        <strain evidence="2 3">120-4 pot B 10/14</strain>
    </source>
</reference>
<name>A0ABM8W0H4_GIGMA</name>
<feature type="region of interest" description="Disordered" evidence="1">
    <location>
        <begin position="171"/>
        <end position="228"/>
    </location>
</feature>
<gene>
    <name evidence="2" type="ORF">GMARGA_LOCUS1839</name>
</gene>
<accession>A0ABM8W0H4</accession>
<protein>
    <submittedName>
        <fullName evidence="2">3880_t:CDS:1</fullName>
    </submittedName>
</protein>
<proteinExistence type="predicted"/>
<dbReference type="EMBL" id="CAJVQB010000520">
    <property type="protein sequence ID" value="CAG8493516.1"/>
    <property type="molecule type" value="Genomic_DNA"/>
</dbReference>
<evidence type="ECO:0000313" key="2">
    <source>
        <dbReference type="EMBL" id="CAG8493516.1"/>
    </source>
</evidence>
<feature type="compositionally biased region" description="Acidic residues" evidence="1">
    <location>
        <begin position="130"/>
        <end position="141"/>
    </location>
</feature>
<evidence type="ECO:0000256" key="1">
    <source>
        <dbReference type="SAM" id="MobiDB-lite"/>
    </source>
</evidence>
<evidence type="ECO:0000313" key="3">
    <source>
        <dbReference type="Proteomes" id="UP000789901"/>
    </source>
</evidence>
<sequence length="841" mass="96943">MVEKEIINISIKLVWNVSDSSATFIGPLEFTTVLNHDHTTIKNLDMPDTVLLNGKSYKRMVDEPVHNNIHDLLSSINSVSLEEGPCPEAIVQANYIEHTEKNQHTDIEIADNQYPIILIPSVNFDMQESSEIDDSEDDITDVNESSKVNKQPLEIQAEADALYSDHRYELEQPDDSLSPEKNDKPSRVSKLAPLNISRKKKERVQIQYTSSSDSKADSNEDKSTSSDMNNITEVQISTTINEIDKNKALLLKNNFEVAQKNQLIVYGNKLFVKNRSIEDLLITDFSVQFSQLKYTKVEVEEKMLKLLYELSGAYLASLVILAEENENDKKKSSTHKTLHGLVKKKVKSTLRISERYEQRYWVGTWRLIELLNITHCPASILVESGLTARYLMRDAKYDQFLQSLLNNVEAYYEAPKFNESLILRLRYNQGAANIDISSSITDYLGKVNYAKWNVIDCLKFLDKKNCTGLVSENKVDVLEEIKKQLHLISINQSLNKKAQNRAKKLYKNVEKQFQFKETSANRNIFDVKTNLYGSEVAVQMINDNASKRFYLTKESLDNDENLIIGNFNVREFLMNWKLRNNPPCDDLAYYDILDLTPGSNSDFVKNYLPIEVFDLKKSVIDHYLPTCNNEEKEFLWSYLNFQSFERDNDLLNEALFERMYREMFLTPLITNIFQKKFKDMKIYFHSNGRKIDIVWATKPLKIEFAIAEISGPPNEYQNFHYFSDKIKIVKVMLNRIVRIYGGVKTNLNLLKLYGLQVYTIFGEKFKGIKKTFYPVSGKVLSTSGAAQLVAEEPYSKNSASASGKLCIRLYGLENLLRVGKRIKYNKSRLTSMNYYPSQNLT</sequence>
<feature type="region of interest" description="Disordered" evidence="1">
    <location>
        <begin position="130"/>
        <end position="154"/>
    </location>
</feature>
<dbReference type="Proteomes" id="UP000789901">
    <property type="component" value="Unassembled WGS sequence"/>
</dbReference>
<comment type="caution">
    <text evidence="2">The sequence shown here is derived from an EMBL/GenBank/DDBJ whole genome shotgun (WGS) entry which is preliminary data.</text>
</comment>
<keyword evidence="3" id="KW-1185">Reference proteome</keyword>
<organism evidence="2 3">
    <name type="scientific">Gigaspora margarita</name>
    <dbReference type="NCBI Taxonomy" id="4874"/>
    <lineage>
        <taxon>Eukaryota</taxon>
        <taxon>Fungi</taxon>
        <taxon>Fungi incertae sedis</taxon>
        <taxon>Mucoromycota</taxon>
        <taxon>Glomeromycotina</taxon>
        <taxon>Glomeromycetes</taxon>
        <taxon>Diversisporales</taxon>
        <taxon>Gigasporaceae</taxon>
        <taxon>Gigaspora</taxon>
    </lineage>
</organism>